<dbReference type="Proteomes" id="UP000537126">
    <property type="component" value="Unassembled WGS sequence"/>
</dbReference>
<dbReference type="AlphaFoldDB" id="A0A846MQ38"/>
<organism evidence="1 2">
    <name type="scientific">Thermonema lapsum</name>
    <dbReference type="NCBI Taxonomy" id="28195"/>
    <lineage>
        <taxon>Bacteria</taxon>
        <taxon>Pseudomonadati</taxon>
        <taxon>Bacteroidota</taxon>
        <taxon>Cytophagia</taxon>
        <taxon>Cytophagales</taxon>
        <taxon>Thermonemataceae</taxon>
        <taxon>Thermonema</taxon>
    </lineage>
</organism>
<accession>A0A846MQ38</accession>
<sequence length="198" mass="23724">MSFWNKIWGRHRRLPLPQVKRYALNYEDIKTVGILFNSTDEECHGALNYWIKILKQDGKKVRAMAYFEEKHSNPYDFKFDFFTKEDLRRGEQVSTREVESFIQERFDYLYCVSLQHFKPFDYIMRHSHAKCRIGSFYEDDTERPYELMIAIPQGQKRDVVTLTLQMMHYTKGLLVNNPPPSFFEPDALDRRSKKITSS</sequence>
<gene>
    <name evidence="1" type="ORF">FHS56_000978</name>
</gene>
<dbReference type="EMBL" id="JAASRN010000001">
    <property type="protein sequence ID" value="NIK73492.1"/>
    <property type="molecule type" value="Genomic_DNA"/>
</dbReference>
<comment type="caution">
    <text evidence="1">The sequence shown here is derived from an EMBL/GenBank/DDBJ whole genome shotgun (WGS) entry which is preliminary data.</text>
</comment>
<keyword evidence="2" id="KW-1185">Reference proteome</keyword>
<evidence type="ECO:0000313" key="2">
    <source>
        <dbReference type="Proteomes" id="UP000537126"/>
    </source>
</evidence>
<dbReference type="RefSeq" id="WP_166918722.1">
    <property type="nucleotide sequence ID" value="NZ_JAASRN010000001.1"/>
</dbReference>
<dbReference type="InterPro" id="IPR054207">
    <property type="entry name" value="DUF6913"/>
</dbReference>
<reference evidence="1 2" key="1">
    <citation type="submission" date="2020-03" db="EMBL/GenBank/DDBJ databases">
        <title>Genomic Encyclopedia of Type Strains, Phase IV (KMG-IV): sequencing the most valuable type-strain genomes for metagenomic binning, comparative biology and taxonomic classification.</title>
        <authorList>
            <person name="Goeker M."/>
        </authorList>
    </citation>
    <scope>NUCLEOTIDE SEQUENCE [LARGE SCALE GENOMIC DNA]</scope>
    <source>
        <strain evidence="1 2">DSM 5718</strain>
    </source>
</reference>
<name>A0A846MQ38_9BACT</name>
<evidence type="ECO:0000313" key="1">
    <source>
        <dbReference type="EMBL" id="NIK73492.1"/>
    </source>
</evidence>
<dbReference type="Pfam" id="PF21857">
    <property type="entry name" value="DUF6913"/>
    <property type="match status" value="1"/>
</dbReference>
<proteinExistence type="predicted"/>
<protein>
    <submittedName>
        <fullName evidence="1">Uncharacterized protein</fullName>
    </submittedName>
</protein>